<dbReference type="AlphaFoldDB" id="A0A9J7GP46"/>
<name>A0A9J7GP46_CRIGR</name>
<evidence type="ECO:0000256" key="2">
    <source>
        <dbReference type="SAM" id="MobiDB-lite"/>
    </source>
</evidence>
<dbReference type="Proteomes" id="UP001108280">
    <property type="component" value="Unplaced"/>
</dbReference>
<dbReference type="PANTHER" id="PTHR22879:SF14">
    <property type="entry name" value="NUT FAMILY MEMBER 2A-RELATED"/>
    <property type="match status" value="1"/>
</dbReference>
<gene>
    <name evidence="5" type="primary">LOC100758113</name>
</gene>
<dbReference type="RefSeq" id="XP_027289813.1">
    <property type="nucleotide sequence ID" value="XM_027434012.1"/>
</dbReference>
<feature type="compositionally biased region" description="Polar residues" evidence="2">
    <location>
        <begin position="744"/>
        <end position="753"/>
    </location>
</feature>
<dbReference type="PANTHER" id="PTHR22879">
    <property type="entry name" value="NUT FAMILY MEMBER 1"/>
    <property type="match status" value="1"/>
</dbReference>
<feature type="compositionally biased region" description="Basic and acidic residues" evidence="2">
    <location>
        <begin position="664"/>
        <end position="679"/>
    </location>
</feature>
<evidence type="ECO:0000259" key="3">
    <source>
        <dbReference type="Pfam" id="PF12881"/>
    </source>
</evidence>
<organism evidence="4 5">
    <name type="scientific">Cricetulus griseus</name>
    <name type="common">Chinese hamster</name>
    <name type="synonym">Cricetulus barabensis griseus</name>
    <dbReference type="NCBI Taxonomy" id="10029"/>
    <lineage>
        <taxon>Eukaryota</taxon>
        <taxon>Metazoa</taxon>
        <taxon>Chordata</taxon>
        <taxon>Craniata</taxon>
        <taxon>Vertebrata</taxon>
        <taxon>Euteleostomi</taxon>
        <taxon>Mammalia</taxon>
        <taxon>Eutheria</taxon>
        <taxon>Euarchontoglires</taxon>
        <taxon>Glires</taxon>
        <taxon>Rodentia</taxon>
        <taxon>Myomorpha</taxon>
        <taxon>Muroidea</taxon>
        <taxon>Cricetidae</taxon>
        <taxon>Cricetinae</taxon>
        <taxon>Cricetulus</taxon>
    </lineage>
</organism>
<proteinExistence type="inferred from homology"/>
<dbReference type="InterPro" id="IPR024310">
    <property type="entry name" value="NUT"/>
</dbReference>
<feature type="region of interest" description="Disordered" evidence="2">
    <location>
        <begin position="519"/>
        <end position="564"/>
    </location>
</feature>
<feature type="domain" description="Nuclear Testis protein N-terminal" evidence="3">
    <location>
        <begin position="27"/>
        <end position="733"/>
    </location>
</feature>
<evidence type="ECO:0000313" key="5">
    <source>
        <dbReference type="RefSeq" id="XP_027289813.1"/>
    </source>
</evidence>
<keyword evidence="4" id="KW-1185">Reference proteome</keyword>
<dbReference type="InterPro" id="IPR024309">
    <property type="entry name" value="NUT_N"/>
</dbReference>
<comment type="similarity">
    <text evidence="1">Belongs to the NUT family.</text>
</comment>
<feature type="compositionally biased region" description="Polar residues" evidence="2">
    <location>
        <begin position="530"/>
        <end position="541"/>
    </location>
</feature>
<feature type="region of interest" description="Disordered" evidence="2">
    <location>
        <begin position="656"/>
        <end position="699"/>
    </location>
</feature>
<evidence type="ECO:0000256" key="1">
    <source>
        <dbReference type="ARBA" id="ARBA00010586"/>
    </source>
</evidence>
<accession>A0A9J7GP46</accession>
<reference evidence="5" key="1">
    <citation type="submission" date="2025-08" db="UniProtKB">
        <authorList>
            <consortium name="RefSeq"/>
        </authorList>
    </citation>
    <scope>IDENTIFICATION</scope>
    <source>
        <strain evidence="5">17A/GY</strain>
        <tissue evidence="5">Liver</tissue>
    </source>
</reference>
<feature type="compositionally biased region" description="Basic residues" evidence="2">
    <location>
        <begin position="727"/>
        <end position="739"/>
    </location>
</feature>
<dbReference type="OrthoDB" id="9634453at2759"/>
<dbReference type="Pfam" id="PF12881">
    <property type="entry name" value="NUT"/>
    <property type="match status" value="1"/>
</dbReference>
<evidence type="ECO:0000313" key="4">
    <source>
        <dbReference type="Proteomes" id="UP001108280"/>
    </source>
</evidence>
<sequence>MDPSRQAWLLSKPEGITSEGSSLGQNMTINLNASMSTFATLPVLPPATQPILQLFWEPTAPLLTGGISSQNPLVLSDLLGLSLVAEDGSTNLGTAVPLNIVQVGTTGRPVQPMPNANIVLTQVSLNCNVPVPQGGVIGCPASHFMTTPETNTFINAQIASAFQPQEGLWVLDSHPPTTQPVVQLVPVWSPVKSAPPPKGAVVESGPANVQTNSPENCLSKPDSVYGNIRCWQYIKTLVQRHLSHTPDVSAFSCFLIPVLRSLAQRKPTMNVEEGLWRGLQEWQCTSNYDRMIFFEMAEKFTEFESAEEKENSRLEMIRSIKCQVLTTTRQDPPRSPAPEVFEEPACNSMKTGSKPDPAHLPLLRHRQLQKTELPMENPPEAVQENMDIMDWLERLPLSYTGEPTEKEEEENSEPEQEEDDFYSDAGVLSYVDELCSQKHFIDQVEDIINPQFLAEILSSKTEIDILSLMKDLEYEEEFSVEQLVEEHCLALKQKGCKRAPLNPGGPQILSNASVPTVCQGAKREGHGPQRGTSAQKHSSPVPSLDHQCPRATNEEIGTPKPTDLPSIQCLPSLGDIGSTVIPYGRRAHHQSPGSRCAMSLRGVSAMEEFQEALGRTIEDKDEFPSLSFLLWSYYRLVPWKLSGYLCPYTGLSESASIPNPLSPKMRELSPDPSSTDKSKKPALIGGLNPMAKRSSSGLGDGIFEEPLSSLGLTHSLQAPKKFESLSTRKRKRKRKKRHCATCGMSPQSRQSFTRPPPCTPIPKMKNKTH</sequence>
<feature type="region of interest" description="Disordered" evidence="2">
    <location>
        <begin position="714"/>
        <end position="769"/>
    </location>
</feature>
<dbReference type="GeneID" id="100758113"/>
<protein>
    <submittedName>
        <fullName evidence="5">NUT family member 2 isoform X2</fullName>
    </submittedName>
</protein>
<dbReference type="KEGG" id="cge:100758113"/>